<dbReference type="Pfam" id="PF00753">
    <property type="entry name" value="Lactamase_B"/>
    <property type="match status" value="1"/>
</dbReference>
<dbReference type="SUPFAM" id="SSF56281">
    <property type="entry name" value="Metallo-hydrolase/oxidoreductase"/>
    <property type="match status" value="1"/>
</dbReference>
<name>A0A542ZES6_9MICO</name>
<accession>A0A542ZES6</accession>
<dbReference type="Gene3D" id="3.60.15.10">
    <property type="entry name" value="Ribonuclease Z/Hydroxyacylglutathione hydrolase-like"/>
    <property type="match status" value="1"/>
</dbReference>
<dbReference type="RefSeq" id="WP_141786929.1">
    <property type="nucleotide sequence ID" value="NZ_BAAAKX010000003.1"/>
</dbReference>
<evidence type="ECO:0000259" key="1">
    <source>
        <dbReference type="SMART" id="SM00849"/>
    </source>
</evidence>
<evidence type="ECO:0000313" key="2">
    <source>
        <dbReference type="EMBL" id="TQL58842.1"/>
    </source>
</evidence>
<organism evidence="2 3">
    <name type="scientific">Oryzihumus leptocrescens</name>
    <dbReference type="NCBI Taxonomy" id="297536"/>
    <lineage>
        <taxon>Bacteria</taxon>
        <taxon>Bacillati</taxon>
        <taxon>Actinomycetota</taxon>
        <taxon>Actinomycetes</taxon>
        <taxon>Micrococcales</taxon>
        <taxon>Intrasporangiaceae</taxon>
        <taxon>Oryzihumus</taxon>
    </lineage>
</organism>
<dbReference type="InterPro" id="IPR001279">
    <property type="entry name" value="Metallo-B-lactamas"/>
</dbReference>
<proteinExistence type="predicted"/>
<comment type="caution">
    <text evidence="2">The sequence shown here is derived from an EMBL/GenBank/DDBJ whole genome shotgun (WGS) entry which is preliminary data.</text>
</comment>
<evidence type="ECO:0000313" key="3">
    <source>
        <dbReference type="Proteomes" id="UP000319514"/>
    </source>
</evidence>
<feature type="domain" description="Metallo-beta-lactamase" evidence="1">
    <location>
        <begin position="21"/>
        <end position="198"/>
    </location>
</feature>
<dbReference type="PANTHER" id="PTHR42951">
    <property type="entry name" value="METALLO-BETA-LACTAMASE DOMAIN-CONTAINING"/>
    <property type="match status" value="1"/>
</dbReference>
<dbReference type="SMART" id="SM00849">
    <property type="entry name" value="Lactamase_B"/>
    <property type="match status" value="1"/>
</dbReference>
<reference evidence="2 3" key="1">
    <citation type="submission" date="2019-06" db="EMBL/GenBank/DDBJ databases">
        <title>Sequencing the genomes of 1000 actinobacteria strains.</title>
        <authorList>
            <person name="Klenk H.-P."/>
        </authorList>
    </citation>
    <scope>NUCLEOTIDE SEQUENCE [LARGE SCALE GENOMIC DNA]</scope>
    <source>
        <strain evidence="2 3">DSM 18082</strain>
    </source>
</reference>
<keyword evidence="2" id="KW-0378">Hydrolase</keyword>
<dbReference type="InterPro" id="IPR036866">
    <property type="entry name" value="RibonucZ/Hydroxyglut_hydro"/>
</dbReference>
<dbReference type="GO" id="GO:0016787">
    <property type="term" value="F:hydrolase activity"/>
    <property type="evidence" value="ECO:0007669"/>
    <property type="project" value="UniProtKB-KW"/>
</dbReference>
<dbReference type="OrthoDB" id="2273115at2"/>
<sequence length="267" mass="28358">MGTDWVEVGDRCWVRRYSPWDVSSGVVAGDDGLLVIDTRADVAQGRELAVHVRALSSLPVLAVMNTHAHFDHLGGNAAFPGCPVVAHAAVPLALERGAPEPEAPLSTEEKVPPDTVFAHRWDLDLGGREVQATHLGRGHTDGDAVLLVPDADVVYAGDLVEQSGPPSFGPDCWPLEWGPTLERLASMLDPVTNVVPGHGDVVDVDFVAQQARDVTQVAEHLRLLVAAHVPEADALSRGPWPFPVEGLAVAVHRGYRHLGAGHAGHPG</sequence>
<dbReference type="Proteomes" id="UP000319514">
    <property type="component" value="Unassembled WGS sequence"/>
</dbReference>
<protein>
    <submittedName>
        <fullName evidence="2">Glyoxylase-like metal-dependent hydrolase (Beta-lactamase superfamily II)</fullName>
    </submittedName>
</protein>
<dbReference type="EMBL" id="VFOQ01000001">
    <property type="protein sequence ID" value="TQL58842.1"/>
    <property type="molecule type" value="Genomic_DNA"/>
</dbReference>
<dbReference type="InterPro" id="IPR050855">
    <property type="entry name" value="NDM-1-like"/>
</dbReference>
<dbReference type="CDD" id="cd16282">
    <property type="entry name" value="metallo-hydrolase-like_MBL-fold"/>
    <property type="match status" value="1"/>
</dbReference>
<keyword evidence="3" id="KW-1185">Reference proteome</keyword>
<dbReference type="PANTHER" id="PTHR42951:SF4">
    <property type="entry name" value="ACYL-COENZYME A THIOESTERASE MBLAC2"/>
    <property type="match status" value="1"/>
</dbReference>
<dbReference type="AlphaFoldDB" id="A0A542ZES6"/>
<gene>
    <name evidence="2" type="ORF">FB474_0181</name>
</gene>